<dbReference type="CDD" id="cd17321">
    <property type="entry name" value="MFS_MMR_MDR_like"/>
    <property type="match status" value="1"/>
</dbReference>
<protein>
    <submittedName>
        <fullName evidence="10">Transporter</fullName>
    </submittedName>
</protein>
<feature type="transmembrane region" description="Helical" evidence="8">
    <location>
        <begin position="441"/>
        <end position="460"/>
    </location>
</feature>
<feature type="transmembrane region" description="Helical" evidence="8">
    <location>
        <begin position="355"/>
        <end position="373"/>
    </location>
</feature>
<dbReference type="PROSITE" id="PS50850">
    <property type="entry name" value="MFS"/>
    <property type="match status" value="1"/>
</dbReference>
<comment type="subcellular location">
    <subcellularLocation>
        <location evidence="1">Cell membrane</location>
        <topology evidence="1">Multi-pass membrane protein</topology>
    </subcellularLocation>
</comment>
<dbReference type="Proteomes" id="UP000014216">
    <property type="component" value="Unassembled WGS sequence"/>
</dbReference>
<dbReference type="RefSeq" id="WP_006963797.1">
    <property type="nucleotide sequence ID" value="NZ_APJX01000001.1"/>
</dbReference>
<evidence type="ECO:0000256" key="3">
    <source>
        <dbReference type="ARBA" id="ARBA00022448"/>
    </source>
</evidence>
<reference evidence="10 11" key="1">
    <citation type="journal article" date="2013" name="Genome Announc.">
        <title>Draft Genome Sequence of Desulfotignum phosphitoxidans DSM 13687 Strain FiPS-3.</title>
        <authorList>
            <person name="Poehlein A."/>
            <person name="Daniel R."/>
            <person name="Simeonova D.D."/>
        </authorList>
    </citation>
    <scope>NUCLEOTIDE SEQUENCE [LARGE SCALE GENOMIC DNA]</scope>
    <source>
        <strain evidence="10 11">DSM 13687</strain>
    </source>
</reference>
<feature type="transmembrane region" description="Helical" evidence="8">
    <location>
        <begin position="46"/>
        <end position="64"/>
    </location>
</feature>
<evidence type="ECO:0000256" key="4">
    <source>
        <dbReference type="ARBA" id="ARBA00022475"/>
    </source>
</evidence>
<feature type="transmembrane region" description="Helical" evidence="8">
    <location>
        <begin position="203"/>
        <end position="219"/>
    </location>
</feature>
<feature type="domain" description="Major facilitator superfamily (MFS) profile" evidence="9">
    <location>
        <begin position="10"/>
        <end position="467"/>
    </location>
</feature>
<gene>
    <name evidence="10" type="ORF">Dpo_1c02780</name>
</gene>
<keyword evidence="11" id="KW-1185">Reference proteome</keyword>
<dbReference type="Gene3D" id="1.20.1720.10">
    <property type="entry name" value="Multidrug resistance protein D"/>
    <property type="match status" value="1"/>
</dbReference>
<evidence type="ECO:0000256" key="2">
    <source>
        <dbReference type="ARBA" id="ARBA00008537"/>
    </source>
</evidence>
<feature type="transmembrane region" description="Helical" evidence="8">
    <location>
        <begin position="76"/>
        <end position="95"/>
    </location>
</feature>
<dbReference type="InterPro" id="IPR036259">
    <property type="entry name" value="MFS_trans_sf"/>
</dbReference>
<organism evidence="10 11">
    <name type="scientific">Desulfotignum phosphitoxidans DSM 13687</name>
    <dbReference type="NCBI Taxonomy" id="1286635"/>
    <lineage>
        <taxon>Bacteria</taxon>
        <taxon>Pseudomonadati</taxon>
        <taxon>Thermodesulfobacteriota</taxon>
        <taxon>Desulfobacteria</taxon>
        <taxon>Desulfobacterales</taxon>
        <taxon>Desulfobacteraceae</taxon>
        <taxon>Desulfotignum</taxon>
    </lineage>
</organism>
<feature type="transmembrane region" description="Helical" evidence="8">
    <location>
        <begin position="164"/>
        <end position="183"/>
    </location>
</feature>
<dbReference type="InterPro" id="IPR004638">
    <property type="entry name" value="EmrB-like"/>
</dbReference>
<dbReference type="NCBIfam" id="TIGR00711">
    <property type="entry name" value="efflux_EmrB"/>
    <property type="match status" value="1"/>
</dbReference>
<comment type="similarity">
    <text evidence="2">Belongs to the major facilitator superfamily. EmrB family.</text>
</comment>
<accession>S0G5I3</accession>
<dbReference type="GO" id="GO:0005886">
    <property type="term" value="C:plasma membrane"/>
    <property type="evidence" value="ECO:0007669"/>
    <property type="project" value="UniProtKB-SubCell"/>
</dbReference>
<keyword evidence="3" id="KW-0813">Transport</keyword>
<feature type="transmembrane region" description="Helical" evidence="8">
    <location>
        <begin position="225"/>
        <end position="244"/>
    </location>
</feature>
<evidence type="ECO:0000256" key="6">
    <source>
        <dbReference type="ARBA" id="ARBA00022989"/>
    </source>
</evidence>
<evidence type="ECO:0000313" key="11">
    <source>
        <dbReference type="Proteomes" id="UP000014216"/>
    </source>
</evidence>
<keyword evidence="6 8" id="KW-1133">Transmembrane helix</keyword>
<dbReference type="AlphaFoldDB" id="S0G5I3"/>
<feature type="transmembrane region" description="Helical" evidence="8">
    <location>
        <begin position="302"/>
        <end position="323"/>
    </location>
</feature>
<dbReference type="EMBL" id="APJX01000001">
    <property type="protein sequence ID" value="EMS81139.1"/>
    <property type="molecule type" value="Genomic_DNA"/>
</dbReference>
<evidence type="ECO:0000256" key="5">
    <source>
        <dbReference type="ARBA" id="ARBA00022692"/>
    </source>
</evidence>
<dbReference type="OrthoDB" id="9807274at2"/>
<feature type="transmembrane region" description="Helical" evidence="8">
    <location>
        <begin position="12"/>
        <end position="34"/>
    </location>
</feature>
<feature type="transmembrane region" description="Helical" evidence="8">
    <location>
        <begin position="265"/>
        <end position="290"/>
    </location>
</feature>
<dbReference type="GO" id="GO:0022857">
    <property type="term" value="F:transmembrane transporter activity"/>
    <property type="evidence" value="ECO:0007669"/>
    <property type="project" value="InterPro"/>
</dbReference>
<evidence type="ECO:0000313" key="10">
    <source>
        <dbReference type="EMBL" id="EMS81139.1"/>
    </source>
</evidence>
<sequence length="473" mass="50680">MGVGNKKWQVFMLVGVSIFMSTLDSSIVNVALPYIMEDLSSDVRTVQWVVVVYLLTVSSLLLTFGRLSDIRGRRQIYVIGFLVFTVGSFVCGQAWTSGMLVSARILQGIGASMLMACSPALVVDAFPQTERGKALGMMGAVVAAGLTLGPLAGGMILAWFSWRLIFYINIPIGVMAVLAGILVLKDLPGGKGSREPLDKTGSFLLILFLCSLIVTLVRLPDWGVVSLKTGMGLVTAIISGWWFAMNETNTAYPLLDLGLMKIRLFILPLISTAILFASLFLLVFMMPFYLTYPGGFTASKTGVIMIVPFLFLLIISPISGMLADRLGSRLLCTLGMTFMCLSLFFLIFLSPQQGIFAIVWRMALAGIGTAVFVSPNNTAIMGSVPVHQRGIASGATATARTLGMVLGVALAGTIFSAFLTFQGEGMDSYIPAMAPAFMEGFRHVMAAGTILAAIGIAVTFSRGNEKMKKTGQI</sequence>
<dbReference type="PATRIC" id="fig|1286635.3.peg.293"/>
<dbReference type="InterPro" id="IPR020846">
    <property type="entry name" value="MFS_dom"/>
</dbReference>
<feature type="transmembrane region" description="Helical" evidence="8">
    <location>
        <begin position="402"/>
        <end position="421"/>
    </location>
</feature>
<name>S0G5I3_9BACT</name>
<dbReference type="PANTHER" id="PTHR42718">
    <property type="entry name" value="MAJOR FACILITATOR SUPERFAMILY MULTIDRUG TRANSPORTER MFSC"/>
    <property type="match status" value="1"/>
</dbReference>
<dbReference type="Pfam" id="PF07690">
    <property type="entry name" value="MFS_1"/>
    <property type="match status" value="1"/>
</dbReference>
<evidence type="ECO:0000256" key="8">
    <source>
        <dbReference type="SAM" id="Phobius"/>
    </source>
</evidence>
<dbReference type="SUPFAM" id="SSF103473">
    <property type="entry name" value="MFS general substrate transporter"/>
    <property type="match status" value="1"/>
</dbReference>
<feature type="transmembrane region" description="Helical" evidence="8">
    <location>
        <begin position="135"/>
        <end position="158"/>
    </location>
</feature>
<keyword evidence="5 8" id="KW-0812">Transmembrane</keyword>
<evidence type="ECO:0000256" key="1">
    <source>
        <dbReference type="ARBA" id="ARBA00004651"/>
    </source>
</evidence>
<feature type="transmembrane region" description="Helical" evidence="8">
    <location>
        <begin position="101"/>
        <end position="123"/>
    </location>
</feature>
<comment type="caution">
    <text evidence="10">The sequence shown here is derived from an EMBL/GenBank/DDBJ whole genome shotgun (WGS) entry which is preliminary data.</text>
</comment>
<proteinExistence type="inferred from homology"/>
<evidence type="ECO:0000259" key="9">
    <source>
        <dbReference type="PROSITE" id="PS50850"/>
    </source>
</evidence>
<feature type="transmembrane region" description="Helical" evidence="8">
    <location>
        <begin position="330"/>
        <end position="349"/>
    </location>
</feature>
<dbReference type="PANTHER" id="PTHR42718:SF9">
    <property type="entry name" value="MAJOR FACILITATOR SUPERFAMILY MULTIDRUG TRANSPORTER MFSC"/>
    <property type="match status" value="1"/>
</dbReference>
<dbReference type="PRINTS" id="PR01036">
    <property type="entry name" value="TCRTETB"/>
</dbReference>
<keyword evidence="4" id="KW-1003">Cell membrane</keyword>
<keyword evidence="7 8" id="KW-0472">Membrane</keyword>
<dbReference type="Gene3D" id="1.20.1250.20">
    <property type="entry name" value="MFS general substrate transporter like domains"/>
    <property type="match status" value="1"/>
</dbReference>
<dbReference type="InterPro" id="IPR011701">
    <property type="entry name" value="MFS"/>
</dbReference>
<evidence type="ECO:0000256" key="7">
    <source>
        <dbReference type="ARBA" id="ARBA00023136"/>
    </source>
</evidence>